<accession>G9ZPR4</accession>
<organism evidence="1 2">
    <name type="scientific">Lentilactobacillus parafarraginis F0439</name>
    <dbReference type="NCBI Taxonomy" id="797515"/>
    <lineage>
        <taxon>Bacteria</taxon>
        <taxon>Bacillati</taxon>
        <taxon>Bacillota</taxon>
        <taxon>Bacilli</taxon>
        <taxon>Lactobacillales</taxon>
        <taxon>Lactobacillaceae</taxon>
        <taxon>Lentilactobacillus</taxon>
    </lineage>
</organism>
<dbReference type="EMBL" id="AGEY01000088">
    <property type="protein sequence ID" value="EHL98064.1"/>
    <property type="molecule type" value="Genomic_DNA"/>
</dbReference>
<dbReference type="AlphaFoldDB" id="G9ZPR4"/>
<dbReference type="HOGENOM" id="CLU_3008672_0_0_9"/>
<evidence type="ECO:0000313" key="1">
    <source>
        <dbReference type="EMBL" id="EHL98064.1"/>
    </source>
</evidence>
<sequence>MLAETVNAFPNALRISPEINPIQRCFFVFWMVSFLLSGNSVSQPLVKPFLKGMKAN</sequence>
<comment type="caution">
    <text evidence="1">The sequence shown here is derived from an EMBL/GenBank/DDBJ whole genome shotgun (WGS) entry which is preliminary data.</text>
</comment>
<dbReference type="Proteomes" id="UP000004625">
    <property type="component" value="Unassembled WGS sequence"/>
</dbReference>
<proteinExistence type="predicted"/>
<protein>
    <submittedName>
        <fullName evidence="1">Uncharacterized protein</fullName>
    </submittedName>
</protein>
<evidence type="ECO:0000313" key="2">
    <source>
        <dbReference type="Proteomes" id="UP000004625"/>
    </source>
</evidence>
<keyword evidence="2" id="KW-1185">Reference proteome</keyword>
<gene>
    <name evidence="1" type="ORF">HMPREF9103_01719</name>
</gene>
<reference evidence="1 2" key="1">
    <citation type="submission" date="2011-09" db="EMBL/GenBank/DDBJ databases">
        <authorList>
            <person name="Weinstock G."/>
            <person name="Sodergren E."/>
            <person name="Clifton S."/>
            <person name="Fulton L."/>
            <person name="Fulton B."/>
            <person name="Courtney L."/>
            <person name="Fronick C."/>
            <person name="Harrison M."/>
            <person name="Strong C."/>
            <person name="Farmer C."/>
            <person name="Delahaunty K."/>
            <person name="Markovic C."/>
            <person name="Hall O."/>
            <person name="Minx P."/>
            <person name="Tomlinson C."/>
            <person name="Mitreva M."/>
            <person name="Hou S."/>
            <person name="Chen J."/>
            <person name="Wollam A."/>
            <person name="Pepin K.H."/>
            <person name="Johnson M."/>
            <person name="Bhonagiri V."/>
            <person name="Zhang X."/>
            <person name="Suruliraj S."/>
            <person name="Warren W."/>
            <person name="Chinwalla A."/>
            <person name="Mardis E.R."/>
            <person name="Wilson R.K."/>
        </authorList>
    </citation>
    <scope>NUCLEOTIDE SEQUENCE [LARGE SCALE GENOMIC DNA]</scope>
    <source>
        <strain evidence="1 2">F0439</strain>
    </source>
</reference>
<name>G9ZPR4_9LACO</name>